<feature type="transmembrane region" description="Helical" evidence="5">
    <location>
        <begin position="68"/>
        <end position="86"/>
    </location>
</feature>
<keyword evidence="7" id="KW-0762">Sugar transport</keyword>
<dbReference type="EMBL" id="GDJX01001514">
    <property type="protein sequence ID" value="JAT66422.1"/>
    <property type="molecule type" value="Transcribed_RNA"/>
</dbReference>
<reference evidence="7" key="1">
    <citation type="submission" date="2015-07" db="EMBL/GenBank/DDBJ databases">
        <title>Transcriptome Assembly of Anthurium amnicola.</title>
        <authorList>
            <person name="Suzuki J."/>
        </authorList>
    </citation>
    <scope>NUCLEOTIDE SEQUENCE</scope>
</reference>
<name>A0A1D1ZHF5_9ARAE</name>
<keyword evidence="7" id="KW-0813">Transport</keyword>
<keyword evidence="2 5" id="KW-0812">Transmembrane</keyword>
<evidence type="ECO:0000256" key="3">
    <source>
        <dbReference type="ARBA" id="ARBA00022989"/>
    </source>
</evidence>
<feature type="transmembrane region" description="Helical" evidence="5">
    <location>
        <begin position="36"/>
        <end position="56"/>
    </location>
</feature>
<keyword evidence="3 5" id="KW-1133">Transmembrane helix</keyword>
<evidence type="ECO:0000256" key="2">
    <source>
        <dbReference type="ARBA" id="ARBA00022692"/>
    </source>
</evidence>
<evidence type="ECO:0000256" key="1">
    <source>
        <dbReference type="ARBA" id="ARBA00004141"/>
    </source>
</evidence>
<evidence type="ECO:0000313" key="6">
    <source>
        <dbReference type="EMBL" id="JAT53846.1"/>
    </source>
</evidence>
<evidence type="ECO:0000313" key="7">
    <source>
        <dbReference type="EMBL" id="JAT66422.1"/>
    </source>
</evidence>
<accession>A0A1D1ZHF5</accession>
<dbReference type="PANTHER" id="PTHR11132">
    <property type="entry name" value="SOLUTE CARRIER FAMILY 35"/>
    <property type="match status" value="1"/>
</dbReference>
<comment type="subcellular location">
    <subcellularLocation>
        <location evidence="1">Membrane</location>
        <topology evidence="1">Multi-pass membrane protein</topology>
    </subcellularLocation>
</comment>
<dbReference type="AlphaFoldDB" id="A0A1D1ZHF5"/>
<proteinExistence type="predicted"/>
<dbReference type="InterPro" id="IPR050186">
    <property type="entry name" value="TPT_transporter"/>
</dbReference>
<protein>
    <submittedName>
        <fullName evidence="7">Putative UDP-sugar transporter DDB_G0278631</fullName>
    </submittedName>
</protein>
<evidence type="ECO:0000256" key="4">
    <source>
        <dbReference type="ARBA" id="ARBA00023136"/>
    </source>
</evidence>
<dbReference type="GO" id="GO:0016020">
    <property type="term" value="C:membrane"/>
    <property type="evidence" value="ECO:0007669"/>
    <property type="project" value="UniProtKB-SubCell"/>
</dbReference>
<organism evidence="7">
    <name type="scientific">Anthurium amnicola</name>
    <dbReference type="NCBI Taxonomy" id="1678845"/>
    <lineage>
        <taxon>Eukaryota</taxon>
        <taxon>Viridiplantae</taxon>
        <taxon>Streptophyta</taxon>
        <taxon>Embryophyta</taxon>
        <taxon>Tracheophyta</taxon>
        <taxon>Spermatophyta</taxon>
        <taxon>Magnoliopsida</taxon>
        <taxon>Liliopsida</taxon>
        <taxon>Araceae</taxon>
        <taxon>Pothoideae</taxon>
        <taxon>Potheae</taxon>
        <taxon>Anthurium</taxon>
    </lineage>
</organism>
<sequence>MWCNGLVCEPVLLFWPYIWGDLERTMNFPYLYSPGFQAVMLLSCIMAFFLNYGIFFNTTLNSALTQTMCGNLKDFFTVGLGWLIFGGLPFDVLNVIGQCLGFFGSGLYAYCKLKGR</sequence>
<evidence type="ECO:0000256" key="5">
    <source>
        <dbReference type="SAM" id="Phobius"/>
    </source>
</evidence>
<gene>
    <name evidence="7" type="primary">DDB_G0278631_6</name>
    <name evidence="6" type="synonym">DDB_G0278631_1</name>
    <name evidence="7" type="ORF">g.68995</name>
    <name evidence="6" type="ORF">g.68996</name>
</gene>
<dbReference type="EMBL" id="GDJX01014090">
    <property type="protein sequence ID" value="JAT53846.1"/>
    <property type="molecule type" value="Transcribed_RNA"/>
</dbReference>
<keyword evidence="4 5" id="KW-0472">Membrane</keyword>